<dbReference type="InterPro" id="IPR000160">
    <property type="entry name" value="GGDEF_dom"/>
</dbReference>
<dbReference type="PROSITE" id="PS50887">
    <property type="entry name" value="GGDEF"/>
    <property type="match status" value="1"/>
</dbReference>
<feature type="transmembrane region" description="Helical" evidence="2">
    <location>
        <begin position="102"/>
        <end position="121"/>
    </location>
</feature>
<dbReference type="Proteomes" id="UP001595533">
    <property type="component" value="Unassembled WGS sequence"/>
</dbReference>
<dbReference type="Pfam" id="PF00990">
    <property type="entry name" value="GGDEF"/>
    <property type="match status" value="1"/>
</dbReference>
<keyword evidence="5" id="KW-1185">Reference proteome</keyword>
<dbReference type="RefSeq" id="WP_157892880.1">
    <property type="nucleotide sequence ID" value="NZ_JBHRTS010000006.1"/>
</dbReference>
<dbReference type="SMART" id="SM00267">
    <property type="entry name" value="GGDEF"/>
    <property type="match status" value="1"/>
</dbReference>
<keyword evidence="1" id="KW-0175">Coiled coil</keyword>
<dbReference type="NCBIfam" id="TIGR00254">
    <property type="entry name" value="GGDEF"/>
    <property type="match status" value="1"/>
</dbReference>
<sequence length="394" mass="43884">MSITAADPADSGVNNPQTKRAAEQVFLKRVTLFYGNAGGNVAVAMITAVIASFIMIDAGVSILAIFIWLSLLVLFIALVLLVEVRFEAAVLTIDNANWWLKLRMISGGLVSLMYGLLVFFYPDQVLSHHVMYVVMLLIALVALCATGFAVMPVYTYLVSAVTMLPMLLFLMLNVSVFNLGLAFTMIVIWGVLINKARLVSITAIQALESNEKLTREIEDHKQTRKQLKHMVNHDHLTGLPNRKYLLDQLRERLQEKQQHGVSFALLYLDLDGFKNINDERGHAMGDWLLKAVAGRLRAALPEQHMLARMGGDEFIILVSMDTEDQHNMDLKPLIKAIRKPFEEPLPLPDGHPALIGISVGAVHASDLHRSARAIIQAADQAMYADKNRKRNELP</sequence>
<keyword evidence="4" id="KW-0548">Nucleotidyltransferase</keyword>
<feature type="transmembrane region" description="Helical" evidence="2">
    <location>
        <begin position="63"/>
        <end position="82"/>
    </location>
</feature>
<organism evidence="4 5">
    <name type="scientific">Marinicella sediminis</name>
    <dbReference type="NCBI Taxonomy" id="1792834"/>
    <lineage>
        <taxon>Bacteria</taxon>
        <taxon>Pseudomonadati</taxon>
        <taxon>Pseudomonadota</taxon>
        <taxon>Gammaproteobacteria</taxon>
        <taxon>Lysobacterales</taxon>
        <taxon>Marinicellaceae</taxon>
        <taxon>Marinicella</taxon>
    </lineage>
</organism>
<protein>
    <submittedName>
        <fullName evidence="4">Diguanylate cyclase domain-containing protein</fullName>
        <ecNumber evidence="4">2.7.7.65</ecNumber>
    </submittedName>
</protein>
<dbReference type="EC" id="2.7.7.65" evidence="4"/>
<evidence type="ECO:0000313" key="4">
    <source>
        <dbReference type="EMBL" id="MFC3194970.1"/>
    </source>
</evidence>
<name>A0ABV7JA14_9GAMM</name>
<dbReference type="EMBL" id="JBHRTS010000006">
    <property type="protein sequence ID" value="MFC3194970.1"/>
    <property type="molecule type" value="Genomic_DNA"/>
</dbReference>
<proteinExistence type="predicted"/>
<gene>
    <name evidence="4" type="ORF">ACFODZ_12030</name>
</gene>
<feature type="domain" description="GGDEF" evidence="3">
    <location>
        <begin position="261"/>
        <end position="394"/>
    </location>
</feature>
<dbReference type="InterPro" id="IPR029787">
    <property type="entry name" value="Nucleotide_cyclase"/>
</dbReference>
<dbReference type="InterPro" id="IPR043128">
    <property type="entry name" value="Rev_trsase/Diguanyl_cyclase"/>
</dbReference>
<comment type="caution">
    <text evidence="4">The sequence shown here is derived from an EMBL/GenBank/DDBJ whole genome shotgun (WGS) entry which is preliminary data.</text>
</comment>
<keyword evidence="4" id="KW-0808">Transferase</keyword>
<dbReference type="InterPro" id="IPR052163">
    <property type="entry name" value="DGC-Regulatory_Protein"/>
</dbReference>
<keyword evidence="2" id="KW-0812">Transmembrane</keyword>
<dbReference type="Gene3D" id="3.30.70.270">
    <property type="match status" value="1"/>
</dbReference>
<evidence type="ECO:0000259" key="3">
    <source>
        <dbReference type="PROSITE" id="PS50887"/>
    </source>
</evidence>
<dbReference type="GO" id="GO:0052621">
    <property type="term" value="F:diguanylate cyclase activity"/>
    <property type="evidence" value="ECO:0007669"/>
    <property type="project" value="UniProtKB-EC"/>
</dbReference>
<dbReference type="PANTHER" id="PTHR46663:SF2">
    <property type="entry name" value="GGDEF DOMAIN-CONTAINING PROTEIN"/>
    <property type="match status" value="1"/>
</dbReference>
<evidence type="ECO:0000313" key="5">
    <source>
        <dbReference type="Proteomes" id="UP001595533"/>
    </source>
</evidence>
<dbReference type="CDD" id="cd01949">
    <property type="entry name" value="GGDEF"/>
    <property type="match status" value="1"/>
</dbReference>
<feature type="transmembrane region" description="Helical" evidence="2">
    <location>
        <begin position="133"/>
        <end position="154"/>
    </location>
</feature>
<reference evidence="5" key="1">
    <citation type="journal article" date="2019" name="Int. J. Syst. Evol. Microbiol.">
        <title>The Global Catalogue of Microorganisms (GCM) 10K type strain sequencing project: providing services to taxonomists for standard genome sequencing and annotation.</title>
        <authorList>
            <consortium name="The Broad Institute Genomics Platform"/>
            <consortium name="The Broad Institute Genome Sequencing Center for Infectious Disease"/>
            <person name="Wu L."/>
            <person name="Ma J."/>
        </authorList>
    </citation>
    <scope>NUCLEOTIDE SEQUENCE [LARGE SCALE GENOMIC DNA]</scope>
    <source>
        <strain evidence="5">KCTC 42953</strain>
    </source>
</reference>
<evidence type="ECO:0000256" key="2">
    <source>
        <dbReference type="SAM" id="Phobius"/>
    </source>
</evidence>
<keyword evidence="2" id="KW-1133">Transmembrane helix</keyword>
<feature type="transmembrane region" description="Helical" evidence="2">
    <location>
        <begin position="166"/>
        <end position="192"/>
    </location>
</feature>
<accession>A0ABV7JA14</accession>
<feature type="coiled-coil region" evidence="1">
    <location>
        <begin position="203"/>
        <end position="230"/>
    </location>
</feature>
<dbReference type="PANTHER" id="PTHR46663">
    <property type="entry name" value="DIGUANYLATE CYCLASE DGCT-RELATED"/>
    <property type="match status" value="1"/>
</dbReference>
<feature type="transmembrane region" description="Helical" evidence="2">
    <location>
        <begin position="37"/>
        <end position="56"/>
    </location>
</feature>
<evidence type="ECO:0000256" key="1">
    <source>
        <dbReference type="SAM" id="Coils"/>
    </source>
</evidence>
<dbReference type="SUPFAM" id="SSF55073">
    <property type="entry name" value="Nucleotide cyclase"/>
    <property type="match status" value="1"/>
</dbReference>
<keyword evidence="2" id="KW-0472">Membrane</keyword>